<dbReference type="GO" id="GO:0005886">
    <property type="term" value="C:plasma membrane"/>
    <property type="evidence" value="ECO:0007669"/>
    <property type="project" value="TreeGrafter"/>
</dbReference>
<organism evidence="4 5">
    <name type="scientific">Sphingomonas panacisoli</name>
    <dbReference type="NCBI Taxonomy" id="1813879"/>
    <lineage>
        <taxon>Bacteria</taxon>
        <taxon>Pseudomonadati</taxon>
        <taxon>Pseudomonadota</taxon>
        <taxon>Alphaproteobacteria</taxon>
        <taxon>Sphingomonadales</taxon>
        <taxon>Sphingomonadaceae</taxon>
        <taxon>Sphingomonas</taxon>
    </lineage>
</organism>
<feature type="region of interest" description="Disordered" evidence="1">
    <location>
        <begin position="666"/>
        <end position="706"/>
    </location>
</feature>
<dbReference type="GO" id="GO:0090313">
    <property type="term" value="P:regulation of protein targeting to membrane"/>
    <property type="evidence" value="ECO:0007669"/>
    <property type="project" value="TreeGrafter"/>
</dbReference>
<dbReference type="Proteomes" id="UP000315673">
    <property type="component" value="Chromosome"/>
</dbReference>
<feature type="compositionally biased region" description="Basic residues" evidence="1">
    <location>
        <begin position="696"/>
        <end position="706"/>
    </location>
</feature>
<accession>A0A5B8LL84</accession>
<feature type="domain" description="AsmA" evidence="3">
    <location>
        <begin position="305"/>
        <end position="511"/>
    </location>
</feature>
<evidence type="ECO:0000313" key="4">
    <source>
        <dbReference type="EMBL" id="QDZ08967.1"/>
    </source>
</evidence>
<keyword evidence="5" id="KW-1185">Reference proteome</keyword>
<dbReference type="KEGG" id="spai:FPZ24_00515"/>
<gene>
    <name evidence="4" type="ORF">FPZ24_00515</name>
</gene>
<dbReference type="InterPro" id="IPR007844">
    <property type="entry name" value="AsmA"/>
</dbReference>
<proteinExistence type="predicted"/>
<evidence type="ECO:0000256" key="1">
    <source>
        <dbReference type="SAM" id="MobiDB-lite"/>
    </source>
</evidence>
<feature type="domain" description="AsmA" evidence="3">
    <location>
        <begin position="44"/>
        <end position="141"/>
    </location>
</feature>
<evidence type="ECO:0000313" key="5">
    <source>
        <dbReference type="Proteomes" id="UP000315673"/>
    </source>
</evidence>
<name>A0A5B8LL84_9SPHN</name>
<dbReference type="AlphaFoldDB" id="A0A5B8LL84"/>
<dbReference type="Pfam" id="PF05170">
    <property type="entry name" value="AsmA"/>
    <property type="match status" value="2"/>
</dbReference>
<sequence>MSTPAITQDAAVAPLPVHKRRWFRIARNVVLGIVATLFLIWLVLYITKGRFLKHPFESITTKLVGRPVKVQGDFQLYFAPLQIKFYAEGLSVANPQWATKPNLFQAQKVDTRIAPLSLIFGKRRLYWLDLTGGAIDLEWNAAHTTNTWTFADTGGKPFEIPRIDRATVAGTTVRYIDPQMRLATDLAIDTVTALDKTIGKAVGLRGTGRIRDTPFRVVAQLLSPDATVNRGENKLTLRAWAANNVIDVAGTLPSATDVEDVQLRTRAQGRNLAELLAIIGVVLPNTRGYDLRAEMVKDGPEYRFTHLAGRFGNSDLAGRLTVTNGERLRLDSVLATRSLDIVDAAPFIGYNPDIVATKGAMAAAAATGAGPTRIMPDAALPVAELQRFDAGLKWTIGDIKSKNVPVSNVDLTLSLDHGKLALSPLTFAMARGNVASDIVFDTRARPAADSYDIRLSPTPMGRLLAGYGVDESGTSGTIKGRIQLAGRGDTIHDSLASATGRIAFVMPSGSFWTRNVQLSELDIGTFIQKMFEHKLKEPVQINCGLIGFTVRDGIAAADPILIDTQKNVILGRGGFSFKNESLDMAFRADGKKFSIFSGQSPVGLNGYFAKPGIDVISPELVGRAGAGIGLGVVASPLAAILAFVDIGDAKSAQCGPVLAGAHAAAMRTKGGKPRDDVGNGTTSKTESGKESPAVKQKQKKKFLGIF</sequence>
<evidence type="ECO:0000256" key="2">
    <source>
        <dbReference type="SAM" id="Phobius"/>
    </source>
</evidence>
<dbReference type="EMBL" id="CP042306">
    <property type="protein sequence ID" value="QDZ08967.1"/>
    <property type="molecule type" value="Genomic_DNA"/>
</dbReference>
<dbReference type="RefSeq" id="WP_146574029.1">
    <property type="nucleotide sequence ID" value="NZ_CP042306.1"/>
</dbReference>
<feature type="transmembrane region" description="Helical" evidence="2">
    <location>
        <begin position="29"/>
        <end position="47"/>
    </location>
</feature>
<keyword evidence="2" id="KW-1133">Transmembrane helix</keyword>
<evidence type="ECO:0000259" key="3">
    <source>
        <dbReference type="Pfam" id="PF05170"/>
    </source>
</evidence>
<protein>
    <submittedName>
        <fullName evidence="4">AsmA family protein</fullName>
    </submittedName>
</protein>
<dbReference type="InterPro" id="IPR052894">
    <property type="entry name" value="AsmA-related"/>
</dbReference>
<dbReference type="PANTHER" id="PTHR30441:SF9">
    <property type="entry name" value="ASMA FAMILY PROTEIN YHJG"/>
    <property type="match status" value="1"/>
</dbReference>
<keyword evidence="2" id="KW-0472">Membrane</keyword>
<reference evidence="4 5" key="1">
    <citation type="submission" date="2019-07" db="EMBL/GenBank/DDBJ databases">
        <title>Full genome sequence of Sphingomonas sp. 4R-6-7(HKS19).</title>
        <authorList>
            <person name="Im W.-T."/>
        </authorList>
    </citation>
    <scope>NUCLEOTIDE SEQUENCE [LARGE SCALE GENOMIC DNA]</scope>
    <source>
        <strain evidence="4 5">HKS19</strain>
    </source>
</reference>
<keyword evidence="2" id="KW-0812">Transmembrane</keyword>
<dbReference type="PANTHER" id="PTHR30441">
    <property type="entry name" value="DUF748 DOMAIN-CONTAINING PROTEIN"/>
    <property type="match status" value="1"/>
</dbReference>
<dbReference type="OrthoDB" id="5749006at2"/>